<dbReference type="VEuPathDB" id="TriTrypDB:BSAL_14965"/>
<proteinExistence type="predicted"/>
<protein>
    <submittedName>
        <fullName evidence="1">Uncharacterized protein</fullName>
    </submittedName>
</protein>
<sequence length="439" mass="45949">MELFSNSVVRLQNVVLIVNATASAVAPMQCLSLVGALSNMTLTALNSDVIATCGRGLKLITVPTYDGADGVRVLVAGGTLQSVLTMTDVSLTSKAQFSVPGVVIVQFHNITEATNTDITVSNFSLTTTVDYRSLSKPLLAPTTVGAIGTHGAVLLSQSAVSHCVVTLSNVEMSFEEMGAISISPYLQGFSVTALFYGVVVFYGYTSEFATVVISNSSLMLTQQDPTLAAAAISPSPTILAGVVVRSASVILVFAALRNGHLMVTNCTIASTAVVFSTAKATPVWNGVGIIYHASVGSFLQADQPQIVPYLSAILPDAFFSTINDSDIHIDTCTVTGPVLSATIIATIPPSIFRLSVAIVNFFNMHNTTTTIVASSSSSSSPSLASTASQELRECVCLAAVSLVPSSTISNSRIALWNYLHFQHCNTSHSGNTSSFISLR</sequence>
<organism evidence="1 2">
    <name type="scientific">Bodo saltans</name>
    <name type="common">Flagellated protozoan</name>
    <dbReference type="NCBI Taxonomy" id="75058"/>
    <lineage>
        <taxon>Eukaryota</taxon>
        <taxon>Discoba</taxon>
        <taxon>Euglenozoa</taxon>
        <taxon>Kinetoplastea</taxon>
        <taxon>Metakinetoplastina</taxon>
        <taxon>Eubodonida</taxon>
        <taxon>Bodonidae</taxon>
        <taxon>Bodo</taxon>
    </lineage>
</organism>
<evidence type="ECO:0000313" key="1">
    <source>
        <dbReference type="EMBL" id="CUG88348.1"/>
    </source>
</evidence>
<dbReference type="AlphaFoldDB" id="A0A0S4JDV4"/>
<name>A0A0S4JDV4_BODSA</name>
<reference evidence="2" key="1">
    <citation type="submission" date="2015-09" db="EMBL/GenBank/DDBJ databases">
        <authorList>
            <consortium name="Pathogen Informatics"/>
        </authorList>
    </citation>
    <scope>NUCLEOTIDE SEQUENCE [LARGE SCALE GENOMIC DNA]</scope>
    <source>
        <strain evidence="2">Lake Konstanz</strain>
    </source>
</reference>
<dbReference type="EMBL" id="CYKH01001634">
    <property type="protein sequence ID" value="CUG88348.1"/>
    <property type="molecule type" value="Genomic_DNA"/>
</dbReference>
<gene>
    <name evidence="1" type="ORF">BSAL_14965</name>
</gene>
<dbReference type="Proteomes" id="UP000051952">
    <property type="component" value="Unassembled WGS sequence"/>
</dbReference>
<accession>A0A0S4JDV4</accession>
<evidence type="ECO:0000313" key="2">
    <source>
        <dbReference type="Proteomes" id="UP000051952"/>
    </source>
</evidence>
<keyword evidence="2" id="KW-1185">Reference proteome</keyword>